<keyword evidence="2" id="KW-0479">Metal-binding</keyword>
<evidence type="ECO:0000256" key="2">
    <source>
        <dbReference type="ARBA" id="ARBA00022723"/>
    </source>
</evidence>
<dbReference type="Proteomes" id="UP000264036">
    <property type="component" value="Unassembled WGS sequence"/>
</dbReference>
<evidence type="ECO:0000256" key="4">
    <source>
        <dbReference type="ARBA" id="ARBA00023239"/>
    </source>
</evidence>
<organism evidence="6 7">
    <name type="scientific">Advenella kashmirensis</name>
    <dbReference type="NCBI Taxonomy" id="310575"/>
    <lineage>
        <taxon>Bacteria</taxon>
        <taxon>Pseudomonadati</taxon>
        <taxon>Pseudomonadota</taxon>
        <taxon>Betaproteobacteria</taxon>
        <taxon>Burkholderiales</taxon>
        <taxon>Alcaligenaceae</taxon>
    </lineage>
</organism>
<comment type="similarity">
    <text evidence="1">Belongs to the Gfa family.</text>
</comment>
<accession>A0A356LGF0</accession>
<dbReference type="PANTHER" id="PTHR33337">
    <property type="entry name" value="GFA DOMAIN-CONTAINING PROTEIN"/>
    <property type="match status" value="1"/>
</dbReference>
<dbReference type="SUPFAM" id="SSF51316">
    <property type="entry name" value="Mss4-like"/>
    <property type="match status" value="1"/>
</dbReference>
<feature type="domain" description="CENP-V/GFA" evidence="5">
    <location>
        <begin position="1"/>
        <end position="90"/>
    </location>
</feature>
<keyword evidence="4" id="KW-0456">Lyase</keyword>
<evidence type="ECO:0000313" key="7">
    <source>
        <dbReference type="Proteomes" id="UP000264036"/>
    </source>
</evidence>
<sequence>MCRKAHGSAFRSRARVKARDVGFLQGEELVKFYESSPGTHRGFCSICGSPIFSKFDDDKSCYGLPLGSLDADPGIKPELHVYVSDKAPWHDITDRLPKYDEGL</sequence>
<dbReference type="PROSITE" id="PS51891">
    <property type="entry name" value="CENP_V_GFA"/>
    <property type="match status" value="1"/>
</dbReference>
<name>A0A356LGF0_9BURK</name>
<evidence type="ECO:0000256" key="3">
    <source>
        <dbReference type="ARBA" id="ARBA00022833"/>
    </source>
</evidence>
<reference evidence="6 7" key="1">
    <citation type="journal article" date="2018" name="Nat. Biotechnol.">
        <title>A standardized bacterial taxonomy based on genome phylogeny substantially revises the tree of life.</title>
        <authorList>
            <person name="Parks D.H."/>
            <person name="Chuvochina M."/>
            <person name="Waite D.W."/>
            <person name="Rinke C."/>
            <person name="Skarshewski A."/>
            <person name="Chaumeil P.A."/>
            <person name="Hugenholtz P."/>
        </authorList>
    </citation>
    <scope>NUCLEOTIDE SEQUENCE [LARGE SCALE GENOMIC DNA]</scope>
    <source>
        <strain evidence="6">UBA10707</strain>
    </source>
</reference>
<dbReference type="Pfam" id="PF04828">
    <property type="entry name" value="GFA"/>
    <property type="match status" value="1"/>
</dbReference>
<dbReference type="GO" id="GO:0046872">
    <property type="term" value="F:metal ion binding"/>
    <property type="evidence" value="ECO:0007669"/>
    <property type="project" value="UniProtKB-KW"/>
</dbReference>
<dbReference type="PANTHER" id="PTHR33337:SF40">
    <property type="entry name" value="CENP-V_GFA DOMAIN-CONTAINING PROTEIN-RELATED"/>
    <property type="match status" value="1"/>
</dbReference>
<proteinExistence type="inferred from homology"/>
<dbReference type="EMBL" id="DOEK01000029">
    <property type="protein sequence ID" value="HBP30066.1"/>
    <property type="molecule type" value="Genomic_DNA"/>
</dbReference>
<gene>
    <name evidence="6" type="ORF">DD666_11690</name>
</gene>
<evidence type="ECO:0000259" key="5">
    <source>
        <dbReference type="PROSITE" id="PS51891"/>
    </source>
</evidence>
<comment type="caution">
    <text evidence="6">The sequence shown here is derived from an EMBL/GenBank/DDBJ whole genome shotgun (WGS) entry which is preliminary data.</text>
</comment>
<evidence type="ECO:0000313" key="6">
    <source>
        <dbReference type="EMBL" id="HBP30066.1"/>
    </source>
</evidence>
<evidence type="ECO:0000256" key="1">
    <source>
        <dbReference type="ARBA" id="ARBA00005495"/>
    </source>
</evidence>
<dbReference type="Gene3D" id="3.90.1590.10">
    <property type="entry name" value="glutathione-dependent formaldehyde- activating enzyme (gfa)"/>
    <property type="match status" value="1"/>
</dbReference>
<dbReference type="AlphaFoldDB" id="A0A356LGF0"/>
<dbReference type="InterPro" id="IPR006913">
    <property type="entry name" value="CENP-V/GFA"/>
</dbReference>
<dbReference type="InterPro" id="IPR011057">
    <property type="entry name" value="Mss4-like_sf"/>
</dbReference>
<dbReference type="GO" id="GO:0016846">
    <property type="term" value="F:carbon-sulfur lyase activity"/>
    <property type="evidence" value="ECO:0007669"/>
    <property type="project" value="InterPro"/>
</dbReference>
<keyword evidence="3" id="KW-0862">Zinc</keyword>
<protein>
    <recommendedName>
        <fullName evidence="5">CENP-V/GFA domain-containing protein</fullName>
    </recommendedName>
</protein>